<evidence type="ECO:0000256" key="1">
    <source>
        <dbReference type="SAM" id="MobiDB-lite"/>
    </source>
</evidence>
<evidence type="ECO:0000313" key="3">
    <source>
        <dbReference type="Proteomes" id="UP000078046"/>
    </source>
</evidence>
<accession>A0A177AVW5</accession>
<proteinExistence type="predicted"/>
<dbReference type="Proteomes" id="UP000078046">
    <property type="component" value="Unassembled WGS sequence"/>
</dbReference>
<feature type="region of interest" description="Disordered" evidence="1">
    <location>
        <begin position="57"/>
        <end position="77"/>
    </location>
</feature>
<name>A0A177AVW5_9BILA</name>
<protein>
    <submittedName>
        <fullName evidence="2">Uncharacterized protein</fullName>
    </submittedName>
</protein>
<dbReference type="EMBL" id="LWCA01001334">
    <property type="protein sequence ID" value="OAF65354.1"/>
    <property type="molecule type" value="Genomic_DNA"/>
</dbReference>
<dbReference type="AlphaFoldDB" id="A0A177AVW5"/>
<keyword evidence="3" id="KW-1185">Reference proteome</keyword>
<comment type="caution">
    <text evidence="2">The sequence shown here is derived from an EMBL/GenBank/DDBJ whole genome shotgun (WGS) entry which is preliminary data.</text>
</comment>
<organism evidence="2 3">
    <name type="scientific">Intoshia linei</name>
    <dbReference type="NCBI Taxonomy" id="1819745"/>
    <lineage>
        <taxon>Eukaryota</taxon>
        <taxon>Metazoa</taxon>
        <taxon>Spiralia</taxon>
        <taxon>Lophotrochozoa</taxon>
        <taxon>Mesozoa</taxon>
        <taxon>Orthonectida</taxon>
        <taxon>Rhopaluridae</taxon>
        <taxon>Intoshia</taxon>
    </lineage>
</organism>
<reference evidence="2 3" key="1">
    <citation type="submission" date="2016-04" db="EMBL/GenBank/DDBJ databases">
        <title>The genome of Intoshia linei affirms orthonectids as highly simplified spiralians.</title>
        <authorList>
            <person name="Mikhailov K.V."/>
            <person name="Slusarev G.S."/>
            <person name="Nikitin M.A."/>
            <person name="Logacheva M.D."/>
            <person name="Penin A."/>
            <person name="Aleoshin V."/>
            <person name="Panchin Y.V."/>
        </authorList>
    </citation>
    <scope>NUCLEOTIDE SEQUENCE [LARGE SCALE GENOMIC DNA]</scope>
    <source>
        <strain evidence="2">Intl2013</strain>
        <tissue evidence="2">Whole animal</tissue>
    </source>
</reference>
<sequence length="728" mass="85892">MENSLSNIEPVEYTFNNTIMVLNREDTVEETIKNMIKSKTPEMDKKFIKDSNKIFQTTQSQNKSTNSSQSNQFNNSKLITSNTKVKPINLNAIMESPKSTLKNFTINCKTSKNSVNISNSIESSLSPLIPNTNTHTMDNGEIMNIDAKTPKTKSQIKSKILSHLKSKLHRNLKNTVQGIQQNMKRHRFSKIQKMANLSLEPKNHENGNYKKCFQENVYANQWVEENIENSFKFKPKECKSMEFQIVQNFANPRKKYLTKHLKLSTSNDDQFINQFNLNDSKTSDIDGKRYKDYNNKKYKMNNYKRQKKEKIKKSNCTPDSQSDFTLNFKYKNEQLENTQDEYISEQSFIKQLDKSLKKNKMKKSFYIKNFTSNQFKYNTHDNKLHKTNKSCVNIKNNYRNSKYSTNNKWINPKNQITNKNLKTRLTYDKSPIINEKINLNFDSTSSNSSSQFSLNLNQFIHQIYTTRFLHSLKIADVTAEDYENKVIELSNSFWEYLNTRLKRIAEYFGLKLSDVYKKYMYNYLKIHNLIYEINSWGLRSDDPGASTHVFAYFTRLWRRVDTIYIHTLGYITFSLPRLIYNAYVGTAKLIYNIEDNVIEIYNMIVKKKSEYDAKNEKFIDQVIKNVFDKLNEAPFVVRLKTTLDLCRKLNTEQNYTKNEKRIYTATIKVYFSKMDELNYQKVGLIRSALNVEQTKKAFWLMKKYIFDDVSDLITEMVEKAIKIRINNN</sequence>
<gene>
    <name evidence="2" type="ORF">A3Q56_06941</name>
</gene>
<evidence type="ECO:0000313" key="2">
    <source>
        <dbReference type="EMBL" id="OAF65354.1"/>
    </source>
</evidence>